<evidence type="ECO:0000259" key="3">
    <source>
        <dbReference type="PROSITE" id="PS51186"/>
    </source>
</evidence>
<dbReference type="CDD" id="cd04301">
    <property type="entry name" value="NAT_SF"/>
    <property type="match status" value="2"/>
</dbReference>
<evidence type="ECO:0000313" key="5">
    <source>
        <dbReference type="Proteomes" id="UP000593626"/>
    </source>
</evidence>
<dbReference type="PROSITE" id="PS51186">
    <property type="entry name" value="GNAT"/>
    <property type="match status" value="2"/>
</dbReference>
<dbReference type="Gene3D" id="3.40.630.30">
    <property type="match status" value="2"/>
</dbReference>
<evidence type="ECO:0000256" key="2">
    <source>
        <dbReference type="ARBA" id="ARBA00023315"/>
    </source>
</evidence>
<dbReference type="InterPro" id="IPR016181">
    <property type="entry name" value="Acyl_CoA_acyltransferase"/>
</dbReference>
<sequence length="273" mass="31474">MLKAELAAIKELQATCEKYEPIKLKLNWDMLETRNDLEKNDFFYYEEQELIGYLALYPFGNKVEVCGMVHPSHRRKGLFSALFQQAKQVIEEQGFTSILLNTPAASKAGMEWTIAVGGKLKMSEHQMKWDRVTKTDLAPVILRKSTLDDYKWEADLDVLCFGMTREDAESFTNRKHAENLENFFIIEDEKQAVGKVRVQELDGEAWIYGFAVHPNFQGKGIGRRTLSQLINIYSQKDLDICLDVEVENLHALGLYESCGFRVTQGQDYYDYNI</sequence>
<keyword evidence="1 4" id="KW-0808">Transferase</keyword>
<dbReference type="InterPro" id="IPR000182">
    <property type="entry name" value="GNAT_dom"/>
</dbReference>
<dbReference type="KEGG" id="mcui:G8O30_14875"/>
<feature type="domain" description="N-acetyltransferase" evidence="3">
    <location>
        <begin position="140"/>
        <end position="273"/>
    </location>
</feature>
<dbReference type="EMBL" id="CP049742">
    <property type="protein sequence ID" value="QPC48120.1"/>
    <property type="molecule type" value="Genomic_DNA"/>
</dbReference>
<dbReference type="Pfam" id="PF00583">
    <property type="entry name" value="Acetyltransf_1"/>
    <property type="match status" value="2"/>
</dbReference>
<evidence type="ECO:0000256" key="1">
    <source>
        <dbReference type="ARBA" id="ARBA00022679"/>
    </source>
</evidence>
<dbReference type="Proteomes" id="UP000593626">
    <property type="component" value="Chromosome"/>
</dbReference>
<protein>
    <submittedName>
        <fullName evidence="4">GNAT family N-acetyltransferase</fullName>
    </submittedName>
</protein>
<proteinExistence type="predicted"/>
<name>A0A7S8CDS7_9BACI</name>
<evidence type="ECO:0000313" key="4">
    <source>
        <dbReference type="EMBL" id="QPC48120.1"/>
    </source>
</evidence>
<dbReference type="RefSeq" id="WP_239672803.1">
    <property type="nucleotide sequence ID" value="NZ_CP049742.1"/>
</dbReference>
<reference evidence="4 5" key="1">
    <citation type="submission" date="2019-07" db="EMBL/GenBank/DDBJ databases">
        <title>Genome sequence of 2 isolates from Red Sea Mangroves.</title>
        <authorList>
            <person name="Sefrji F."/>
            <person name="Michoud G."/>
            <person name="Merlino G."/>
            <person name="Daffonchio D."/>
        </authorList>
    </citation>
    <scope>NUCLEOTIDE SEQUENCE [LARGE SCALE GENOMIC DNA]</scope>
    <source>
        <strain evidence="4 5">R1DC41</strain>
    </source>
</reference>
<organism evidence="4 5">
    <name type="scientific">Mangrovibacillus cuniculi</name>
    <dbReference type="NCBI Taxonomy" id="2593652"/>
    <lineage>
        <taxon>Bacteria</taxon>
        <taxon>Bacillati</taxon>
        <taxon>Bacillota</taxon>
        <taxon>Bacilli</taxon>
        <taxon>Bacillales</taxon>
        <taxon>Bacillaceae</taxon>
        <taxon>Mangrovibacillus</taxon>
    </lineage>
</organism>
<dbReference type="SUPFAM" id="SSF55729">
    <property type="entry name" value="Acyl-CoA N-acyltransferases (Nat)"/>
    <property type="match status" value="2"/>
</dbReference>
<keyword evidence="5" id="KW-1185">Reference proteome</keyword>
<gene>
    <name evidence="4" type="ORF">G8O30_14875</name>
</gene>
<dbReference type="InterPro" id="IPR050680">
    <property type="entry name" value="YpeA/RimI_acetyltransf"/>
</dbReference>
<accession>A0A7S8CDS7</accession>
<dbReference type="AlphaFoldDB" id="A0A7S8CDS7"/>
<feature type="domain" description="N-acetyltransferase" evidence="3">
    <location>
        <begin position="1"/>
        <end position="130"/>
    </location>
</feature>
<keyword evidence="2" id="KW-0012">Acyltransferase</keyword>
<dbReference type="GO" id="GO:0016747">
    <property type="term" value="F:acyltransferase activity, transferring groups other than amino-acyl groups"/>
    <property type="evidence" value="ECO:0007669"/>
    <property type="project" value="InterPro"/>
</dbReference>
<dbReference type="PANTHER" id="PTHR43420">
    <property type="entry name" value="ACETYLTRANSFERASE"/>
    <property type="match status" value="1"/>
</dbReference>